<dbReference type="OrthoDB" id="1902038at2759"/>
<evidence type="ECO:0000256" key="5">
    <source>
        <dbReference type="ARBA" id="ARBA00023273"/>
    </source>
</evidence>
<dbReference type="Proteomes" id="UP001152320">
    <property type="component" value="Chromosome 10"/>
</dbReference>
<feature type="compositionally biased region" description="Polar residues" evidence="8">
    <location>
        <begin position="46"/>
        <end position="55"/>
    </location>
</feature>
<feature type="region of interest" description="Disordered" evidence="8">
    <location>
        <begin position="1"/>
        <end position="80"/>
    </location>
</feature>
<dbReference type="PANTHER" id="PTHR15504:SF0">
    <property type="entry name" value="CILIA- AND FLAGELLA-ASSOCIATED PROTEIN 45"/>
    <property type="match status" value="1"/>
</dbReference>
<reference evidence="10" key="1">
    <citation type="submission" date="2021-10" db="EMBL/GenBank/DDBJ databases">
        <title>Tropical sea cucumber genome reveals ecological adaptation and Cuvierian tubules defense mechanism.</title>
        <authorList>
            <person name="Chen T."/>
        </authorList>
    </citation>
    <scope>NUCLEOTIDE SEQUENCE</scope>
    <source>
        <strain evidence="10">Nanhai2018</strain>
        <tissue evidence="10">Muscle</tissue>
    </source>
</reference>
<dbReference type="InterPro" id="IPR033253">
    <property type="entry name" value="CFAP45"/>
</dbReference>
<evidence type="ECO:0000256" key="4">
    <source>
        <dbReference type="ARBA" id="ARBA00023069"/>
    </source>
</evidence>
<comment type="similarity">
    <text evidence="6">Belongs to the CFAP45 family.</text>
</comment>
<keyword evidence="11" id="KW-1185">Reference proteome</keyword>
<gene>
    <name evidence="10" type="ORF">HOLleu_21729</name>
</gene>
<keyword evidence="4" id="KW-0969">Cilium</keyword>
<evidence type="ECO:0000256" key="8">
    <source>
        <dbReference type="SAM" id="MobiDB-lite"/>
    </source>
</evidence>
<accession>A0A9Q1BXP9</accession>
<evidence type="ECO:0000256" key="3">
    <source>
        <dbReference type="ARBA" id="ARBA00023054"/>
    </source>
</evidence>
<comment type="subcellular location">
    <subcellularLocation>
        <location evidence="1">Cell projection</location>
        <location evidence="1">Cilium</location>
        <location evidence="1">Flagellum</location>
    </subcellularLocation>
</comment>
<keyword evidence="2 10" id="KW-0282">Flagellum</keyword>
<evidence type="ECO:0000256" key="7">
    <source>
        <dbReference type="ARBA" id="ARBA00034142"/>
    </source>
</evidence>
<proteinExistence type="inferred from homology"/>
<dbReference type="PANTHER" id="PTHR15504">
    <property type="entry name" value="NASOPHARYNGEAL EPITHELIUM SPECIFIC PROTEIN 1"/>
    <property type="match status" value="1"/>
</dbReference>
<keyword evidence="5" id="KW-0966">Cell projection</keyword>
<evidence type="ECO:0000256" key="6">
    <source>
        <dbReference type="ARBA" id="ARBA00034116"/>
    </source>
</evidence>
<feature type="region of interest" description="Disordered" evidence="8">
    <location>
        <begin position="124"/>
        <end position="159"/>
    </location>
</feature>
<organism evidence="10 11">
    <name type="scientific">Holothuria leucospilota</name>
    <name type="common">Black long sea cucumber</name>
    <name type="synonym">Mertensiothuria leucospilota</name>
    <dbReference type="NCBI Taxonomy" id="206669"/>
    <lineage>
        <taxon>Eukaryota</taxon>
        <taxon>Metazoa</taxon>
        <taxon>Echinodermata</taxon>
        <taxon>Eleutherozoa</taxon>
        <taxon>Echinozoa</taxon>
        <taxon>Holothuroidea</taxon>
        <taxon>Aspidochirotacea</taxon>
        <taxon>Aspidochirotida</taxon>
        <taxon>Holothuriidae</taxon>
        <taxon>Holothuria</taxon>
    </lineage>
</organism>
<evidence type="ECO:0000259" key="9">
    <source>
        <dbReference type="Pfam" id="PF13868"/>
    </source>
</evidence>
<dbReference type="Pfam" id="PF13868">
    <property type="entry name" value="TPH"/>
    <property type="match status" value="1"/>
</dbReference>
<evidence type="ECO:0000256" key="1">
    <source>
        <dbReference type="ARBA" id="ARBA00004230"/>
    </source>
</evidence>
<dbReference type="InterPro" id="IPR043597">
    <property type="entry name" value="TPH_dom"/>
</dbReference>
<evidence type="ECO:0000256" key="2">
    <source>
        <dbReference type="ARBA" id="ARBA00022846"/>
    </source>
</evidence>
<evidence type="ECO:0000313" key="10">
    <source>
        <dbReference type="EMBL" id="KAJ8034757.1"/>
    </source>
</evidence>
<feature type="compositionally biased region" description="Low complexity" evidence="8">
    <location>
        <begin position="1"/>
        <end position="16"/>
    </location>
</feature>
<evidence type="ECO:0000313" key="11">
    <source>
        <dbReference type="Proteomes" id="UP001152320"/>
    </source>
</evidence>
<feature type="region of interest" description="Disordered" evidence="8">
    <location>
        <begin position="381"/>
        <end position="405"/>
    </location>
</feature>
<feature type="domain" description="Trichohyalin-plectin-homology" evidence="9">
    <location>
        <begin position="186"/>
        <end position="533"/>
    </location>
</feature>
<protein>
    <recommendedName>
        <fullName evidence="7">Cilia- and flagella-associated protein 45</fullName>
    </recommendedName>
</protein>
<dbReference type="GO" id="GO:0031514">
    <property type="term" value="C:motile cilium"/>
    <property type="evidence" value="ECO:0007669"/>
    <property type="project" value="UniProtKB-SubCell"/>
</dbReference>
<name>A0A9Q1BXP9_HOLLE</name>
<feature type="compositionally biased region" description="Basic residues" evidence="8">
    <location>
        <begin position="17"/>
        <end position="26"/>
    </location>
</feature>
<feature type="region of interest" description="Disordered" evidence="8">
    <location>
        <begin position="458"/>
        <end position="479"/>
    </location>
</feature>
<dbReference type="AlphaFoldDB" id="A0A9Q1BXP9"/>
<sequence>MPKSVASLESASSSGSRRAKTRHYHTVSKTSSVDESLFGSKKQKSTRQPNTQNGSYGDMFSSKPSQSASNQRKQKEKEEVRVITKDLIRKLIVPKEDPSGQSLILPRSEFLRIMDASKVLTQEEKIAQQQRRAKEKELASEASNERKMKMQEMDRTRQQHEELNDLELEAQQQAEYLLQKAKEQRNEQEDEIKHLNELILNAKCHAIRDAQILEKDEITNEYSEEEKRLDAMMEIERQKSLTLQEQLENERKHERYEGAAMVLQQIAERREERLLDQQKKDQEAGQMRMYLEKLQMEDLKDLERKRLVQLDAQKDIAIANQESEEQKKRREEQEKLADLKVVEYQKQKAAREAAFEAEQERLRIEKEKEIARLRAMQERAKDYQAEKDAIRAKRNQEEREREWRRKELEDSIKKMETEQMLKEAREIQVRNKEHFLAVQANRERAEFERVLNAQKEAMVKEKDQEETAHRERLDHAEEVRRQIREKEQLKVADRTAFFEEGVKINEEARMRRAKLDEIKRKKLDELRANGVPEKYCKEVERRINAPTVPPVS</sequence>
<keyword evidence="3" id="KW-0175">Coiled coil</keyword>
<dbReference type="EMBL" id="JAIZAY010000010">
    <property type="protein sequence ID" value="KAJ8034757.1"/>
    <property type="molecule type" value="Genomic_DNA"/>
</dbReference>
<feature type="compositionally biased region" description="Polar residues" evidence="8">
    <location>
        <begin position="62"/>
        <end position="71"/>
    </location>
</feature>
<comment type="caution">
    <text evidence="10">The sequence shown here is derived from an EMBL/GenBank/DDBJ whole genome shotgun (WGS) entry which is preliminary data.</text>
</comment>